<proteinExistence type="predicted"/>
<accession>A0A026WIR3</accession>
<evidence type="ECO:0000313" key="1">
    <source>
        <dbReference type="EMBL" id="EZA55932.1"/>
    </source>
</evidence>
<gene>
    <name evidence="1" type="ORF">X777_03617</name>
</gene>
<name>A0A026WIR3_OOCBI</name>
<keyword evidence="2" id="KW-1185">Reference proteome</keyword>
<organism evidence="1 2">
    <name type="scientific">Ooceraea biroi</name>
    <name type="common">Clonal raider ant</name>
    <name type="synonym">Cerapachys biroi</name>
    <dbReference type="NCBI Taxonomy" id="2015173"/>
    <lineage>
        <taxon>Eukaryota</taxon>
        <taxon>Metazoa</taxon>
        <taxon>Ecdysozoa</taxon>
        <taxon>Arthropoda</taxon>
        <taxon>Hexapoda</taxon>
        <taxon>Insecta</taxon>
        <taxon>Pterygota</taxon>
        <taxon>Neoptera</taxon>
        <taxon>Endopterygota</taxon>
        <taxon>Hymenoptera</taxon>
        <taxon>Apocrita</taxon>
        <taxon>Aculeata</taxon>
        <taxon>Formicoidea</taxon>
        <taxon>Formicidae</taxon>
        <taxon>Dorylinae</taxon>
        <taxon>Ooceraea</taxon>
    </lineage>
</organism>
<evidence type="ECO:0000313" key="2">
    <source>
        <dbReference type="Proteomes" id="UP000053097"/>
    </source>
</evidence>
<sequence>MDDSGSRNRIALFCGSSPYRYKCHCTTHQVFLPRIQAGQEDALSLPQCISLEVRYAPPGNSLPA</sequence>
<reference evidence="1 2" key="1">
    <citation type="journal article" date="2014" name="Curr. Biol.">
        <title>The genome of the clonal raider ant Cerapachys biroi.</title>
        <authorList>
            <person name="Oxley P.R."/>
            <person name="Ji L."/>
            <person name="Fetter-Pruneda I."/>
            <person name="McKenzie S.K."/>
            <person name="Li C."/>
            <person name="Hu H."/>
            <person name="Zhang G."/>
            <person name="Kronauer D.J."/>
        </authorList>
    </citation>
    <scope>NUCLEOTIDE SEQUENCE [LARGE SCALE GENOMIC DNA]</scope>
</reference>
<dbReference type="AlphaFoldDB" id="A0A026WIR3"/>
<protein>
    <submittedName>
        <fullName evidence="1">Uncharacterized protein</fullName>
    </submittedName>
</protein>
<dbReference type="Proteomes" id="UP000053097">
    <property type="component" value="Unassembled WGS sequence"/>
</dbReference>
<dbReference type="EMBL" id="KK107182">
    <property type="protein sequence ID" value="EZA55932.1"/>
    <property type="molecule type" value="Genomic_DNA"/>
</dbReference>